<dbReference type="Pfam" id="PF08142">
    <property type="entry name" value="AARP2CN"/>
    <property type="match status" value="1"/>
</dbReference>
<dbReference type="GO" id="GO:0003924">
    <property type="term" value="F:GTPase activity"/>
    <property type="evidence" value="ECO:0007669"/>
    <property type="project" value="TreeGrafter"/>
</dbReference>
<evidence type="ECO:0000256" key="5">
    <source>
        <dbReference type="SAM" id="Coils"/>
    </source>
</evidence>
<dbReference type="GO" id="GO:0005730">
    <property type="term" value="C:nucleolus"/>
    <property type="evidence" value="ECO:0007669"/>
    <property type="project" value="UniProtKB-SubCell"/>
</dbReference>
<dbReference type="InterPro" id="IPR039761">
    <property type="entry name" value="Bms1/Tsr1"/>
</dbReference>
<dbReference type="AlphaFoldDB" id="A0AAD1YLS2"/>
<proteinExistence type="inferred from homology"/>
<evidence type="ECO:0000313" key="8">
    <source>
        <dbReference type="EMBL" id="CAI9753353.1"/>
    </source>
</evidence>
<evidence type="ECO:0000256" key="4">
    <source>
        <dbReference type="ARBA" id="ARBA00038288"/>
    </source>
</evidence>
<dbReference type="InterPro" id="IPR007034">
    <property type="entry name" value="BMS1_TSR1_C"/>
</dbReference>
<evidence type="ECO:0000313" key="9">
    <source>
        <dbReference type="Proteomes" id="UP000834106"/>
    </source>
</evidence>
<dbReference type="PANTHER" id="PTHR12858">
    <property type="entry name" value="RIBOSOME BIOGENESIS PROTEIN"/>
    <property type="match status" value="1"/>
</dbReference>
<reference evidence="8" key="1">
    <citation type="submission" date="2023-05" db="EMBL/GenBank/DDBJ databases">
        <authorList>
            <person name="Huff M."/>
        </authorList>
    </citation>
    <scope>NUCLEOTIDE SEQUENCE</scope>
</reference>
<accession>A0AAD1YLS2</accession>
<evidence type="ECO:0000259" key="7">
    <source>
        <dbReference type="PROSITE" id="PS51714"/>
    </source>
</evidence>
<dbReference type="GO" id="GO:0000479">
    <property type="term" value="P:endonucleolytic cleavage of tricistronic rRNA transcript (SSU-rRNA, 5.8S rRNA, LSU-rRNA)"/>
    <property type="evidence" value="ECO:0007669"/>
    <property type="project" value="TreeGrafter"/>
</dbReference>
<dbReference type="Proteomes" id="UP000834106">
    <property type="component" value="Chromosome 1"/>
</dbReference>
<comment type="subcellular location">
    <subcellularLocation>
        <location evidence="1">Nucleus</location>
        <location evidence="1">Nucleolus</location>
    </subcellularLocation>
</comment>
<comment type="similarity">
    <text evidence="4">Belongs to the TRAFAC class translation factor GTPase superfamily. Bms1-like GTPase family. TSR1 subfamily.</text>
</comment>
<evidence type="ECO:0000256" key="2">
    <source>
        <dbReference type="ARBA" id="ARBA00022517"/>
    </source>
</evidence>
<keyword evidence="5" id="KW-0175">Coiled coil</keyword>
<organism evidence="8 9">
    <name type="scientific">Fraxinus pennsylvanica</name>
    <dbReference type="NCBI Taxonomy" id="56036"/>
    <lineage>
        <taxon>Eukaryota</taxon>
        <taxon>Viridiplantae</taxon>
        <taxon>Streptophyta</taxon>
        <taxon>Embryophyta</taxon>
        <taxon>Tracheophyta</taxon>
        <taxon>Spermatophyta</taxon>
        <taxon>Magnoliopsida</taxon>
        <taxon>eudicotyledons</taxon>
        <taxon>Gunneridae</taxon>
        <taxon>Pentapetalae</taxon>
        <taxon>asterids</taxon>
        <taxon>lamiids</taxon>
        <taxon>Lamiales</taxon>
        <taxon>Oleaceae</taxon>
        <taxon>Oleeae</taxon>
        <taxon>Fraxinus</taxon>
    </lineage>
</organism>
<evidence type="ECO:0000256" key="1">
    <source>
        <dbReference type="ARBA" id="ARBA00004604"/>
    </source>
</evidence>
<feature type="coiled-coil region" evidence="5">
    <location>
        <begin position="467"/>
        <end position="494"/>
    </location>
</feature>
<dbReference type="GO" id="GO:0034511">
    <property type="term" value="F:U3 snoRNA binding"/>
    <property type="evidence" value="ECO:0007669"/>
    <property type="project" value="TreeGrafter"/>
</dbReference>
<gene>
    <name evidence="8" type="ORF">FPE_LOCUS784</name>
</gene>
<evidence type="ECO:0000256" key="6">
    <source>
        <dbReference type="SAM" id="MobiDB-lite"/>
    </source>
</evidence>
<evidence type="ECO:0000256" key="3">
    <source>
        <dbReference type="ARBA" id="ARBA00023242"/>
    </source>
</evidence>
<dbReference type="SMART" id="SM00785">
    <property type="entry name" value="AARP2CN"/>
    <property type="match status" value="1"/>
</dbReference>
<dbReference type="EMBL" id="OU503036">
    <property type="protein sequence ID" value="CAI9753353.1"/>
    <property type="molecule type" value="Genomic_DNA"/>
</dbReference>
<dbReference type="GO" id="GO:0005525">
    <property type="term" value="F:GTP binding"/>
    <property type="evidence" value="ECO:0007669"/>
    <property type="project" value="TreeGrafter"/>
</dbReference>
<keyword evidence="9" id="KW-1185">Reference proteome</keyword>
<dbReference type="PROSITE" id="PS51714">
    <property type="entry name" value="G_BMS1"/>
    <property type="match status" value="1"/>
</dbReference>
<feature type="domain" description="Bms1-type G" evidence="7">
    <location>
        <begin position="81"/>
        <end position="245"/>
    </location>
</feature>
<protein>
    <recommendedName>
        <fullName evidence="7">Bms1-type G domain-containing protein</fullName>
    </recommendedName>
</protein>
<name>A0AAD1YLS2_9LAMI</name>
<keyword evidence="2" id="KW-0690">Ribosome biogenesis</keyword>
<feature type="region of interest" description="Disordered" evidence="6">
    <location>
        <begin position="370"/>
        <end position="393"/>
    </location>
</feature>
<dbReference type="Pfam" id="PF04950">
    <property type="entry name" value="RIBIOP_C"/>
    <property type="match status" value="1"/>
</dbReference>
<dbReference type="GO" id="GO:0030688">
    <property type="term" value="C:preribosome, small subunit precursor"/>
    <property type="evidence" value="ECO:0007669"/>
    <property type="project" value="TreeGrafter"/>
</dbReference>
<keyword evidence="3" id="KW-0539">Nucleus</keyword>
<dbReference type="PANTHER" id="PTHR12858:SF1">
    <property type="entry name" value="PRE-RRNA-PROCESSING PROTEIN TSR1 HOMOLOG"/>
    <property type="match status" value="1"/>
</dbReference>
<dbReference type="GO" id="GO:0000462">
    <property type="term" value="P:maturation of SSU-rRNA from tricistronic rRNA transcript (SSU-rRNA, 5.8S rRNA, LSU-rRNA)"/>
    <property type="evidence" value="ECO:0007669"/>
    <property type="project" value="TreeGrafter"/>
</dbReference>
<sequence length="646" mass="72395">MCWKDERKVMREVSRIGGLVQCEGGKRGVGGIGRTAVKGIAVEGRGGEVVEELMACSFSDKSKISKSERNVAKVAKAARLQRNKLVLFGLAASVNLDAIEEDILALLSEEGNNAVFPAVASMEYKLRATVLKAPHGYLLACMEMAKVADLIAFIASPTSLHEDGNGHFIDSFGSQCLSLFRTLGLPSTVVLIRDLPNDVKKKNDLKKMCTSSLASEFPENCEFYLADTKDELHKFMRLFKEHRITVPHWRNQRPYLMSHKVDIVPDDCNSGKCTLLLTDYIRAYGLSVNQPVHVAGAGDLQLSKIELLKDPCPVNARKGEDYMESDDTNVQVVHCFTPVPLKQESLLVENTPDPIAGEQTWPMEAEMAEADKNHKERKQKKKNSPGAPLTTRCGPPLHFYKAAWIVDDSDADEVDTDEDGDDGMVLDDVESGFPVQQHKDDFELDDDEGSVFLRVSDEETETDSMVMEGDNLTKEQIEEQIQKIKEEHAEDEEFPDEVDTPLDVPARRRFAKYRGVKSFRTSSWDPEESLPHQYGRIFAFDNFTRTQKHVLARALDMEQDANDCIPVGSYARIHIKEVPNGVASKLCMLAKKMPIISSGLLQNESKISVLHFSIRKHDTYDAPIKAKEELLFHVGFRQFLSRPIYS</sequence>
<dbReference type="InterPro" id="IPR030387">
    <property type="entry name" value="G_Bms1/Tsr1_dom"/>
</dbReference>
<dbReference type="InterPro" id="IPR012948">
    <property type="entry name" value="AARP2CN"/>
</dbReference>
<dbReference type="SMART" id="SM01362">
    <property type="entry name" value="DUF663"/>
    <property type="match status" value="1"/>
</dbReference>